<feature type="domain" description="Gamma-glutamylcyclotransferase AIG2-like" evidence="1">
    <location>
        <begin position="9"/>
        <end position="114"/>
    </location>
</feature>
<name>A0ABT2GSY7_9MICO</name>
<evidence type="ECO:0000313" key="3">
    <source>
        <dbReference type="Proteomes" id="UP001165584"/>
    </source>
</evidence>
<sequence>MNDANEVLLFSYGTLRQPEVQLATFGRLLAGRDAAVVGYRLDWLTITDPAVIATSGCDRHPLLVADPTADPVSGTVFEITSDELLAADEYEVDDYERVLVPLDSGDEAWVYVFAAGGLPA</sequence>
<accession>A0ABT2GSY7</accession>
<dbReference type="InterPro" id="IPR036568">
    <property type="entry name" value="GGCT-like_sf"/>
</dbReference>
<dbReference type="RefSeq" id="WP_259506607.1">
    <property type="nucleotide sequence ID" value="NZ_JANLCM010000001.1"/>
</dbReference>
<reference evidence="2" key="1">
    <citation type="submission" date="2022-08" db="EMBL/GenBank/DDBJ databases">
        <authorList>
            <person name="Deng Y."/>
            <person name="Han X.-F."/>
            <person name="Zhang Y.-Q."/>
        </authorList>
    </citation>
    <scope>NUCLEOTIDE SEQUENCE</scope>
    <source>
        <strain evidence="2">CPCC 205763</strain>
    </source>
</reference>
<dbReference type="EMBL" id="JANLCM010000001">
    <property type="protein sequence ID" value="MCS5717961.1"/>
    <property type="molecule type" value="Genomic_DNA"/>
</dbReference>
<evidence type="ECO:0000313" key="2">
    <source>
        <dbReference type="EMBL" id="MCS5717961.1"/>
    </source>
</evidence>
<keyword evidence="3" id="KW-1185">Reference proteome</keyword>
<proteinExistence type="predicted"/>
<evidence type="ECO:0000259" key="1">
    <source>
        <dbReference type="Pfam" id="PF06094"/>
    </source>
</evidence>
<dbReference type="InterPro" id="IPR013024">
    <property type="entry name" value="GGCT-like"/>
</dbReference>
<dbReference type="InterPro" id="IPR009288">
    <property type="entry name" value="AIG2-like_dom"/>
</dbReference>
<dbReference type="Proteomes" id="UP001165584">
    <property type="component" value="Unassembled WGS sequence"/>
</dbReference>
<protein>
    <submittedName>
        <fullName evidence="2">Gamma-glutamylcyclotransferase</fullName>
    </submittedName>
</protein>
<organism evidence="2 3">
    <name type="scientific">Herbiconiux aconitum</name>
    <dbReference type="NCBI Taxonomy" id="2970913"/>
    <lineage>
        <taxon>Bacteria</taxon>
        <taxon>Bacillati</taxon>
        <taxon>Actinomycetota</taxon>
        <taxon>Actinomycetes</taxon>
        <taxon>Micrococcales</taxon>
        <taxon>Microbacteriaceae</taxon>
        <taxon>Herbiconiux</taxon>
    </lineage>
</organism>
<dbReference type="CDD" id="cd06661">
    <property type="entry name" value="GGCT_like"/>
    <property type="match status" value="1"/>
</dbReference>
<comment type="caution">
    <text evidence="2">The sequence shown here is derived from an EMBL/GenBank/DDBJ whole genome shotgun (WGS) entry which is preliminary data.</text>
</comment>
<dbReference type="Pfam" id="PF06094">
    <property type="entry name" value="GGACT"/>
    <property type="match status" value="1"/>
</dbReference>
<gene>
    <name evidence="2" type="ORF">N1027_07405</name>
</gene>
<dbReference type="Gene3D" id="3.10.490.10">
    <property type="entry name" value="Gamma-glutamyl cyclotransferase-like"/>
    <property type="match status" value="1"/>
</dbReference>
<dbReference type="SUPFAM" id="SSF110857">
    <property type="entry name" value="Gamma-glutamyl cyclotransferase-like"/>
    <property type="match status" value="1"/>
</dbReference>